<dbReference type="PANTHER" id="PTHR43575">
    <property type="entry name" value="PROTEIN ABCI7, CHLOROPLASTIC"/>
    <property type="match status" value="1"/>
</dbReference>
<comment type="caution">
    <text evidence="2">The sequence shown here is derived from an EMBL/GenBank/DDBJ whole genome shotgun (WGS) entry which is preliminary data.</text>
</comment>
<dbReference type="GO" id="GO:0016226">
    <property type="term" value="P:iron-sulfur cluster assembly"/>
    <property type="evidence" value="ECO:0007669"/>
    <property type="project" value="InterPro"/>
</dbReference>
<dbReference type="InterPro" id="IPR000825">
    <property type="entry name" value="SUF_FeS_clus_asmbl_SufBD_core"/>
</dbReference>
<dbReference type="EMBL" id="PFLC01000021">
    <property type="protein sequence ID" value="PIY62997.1"/>
    <property type="molecule type" value="Genomic_DNA"/>
</dbReference>
<evidence type="ECO:0000313" key="3">
    <source>
        <dbReference type="Proteomes" id="UP000230973"/>
    </source>
</evidence>
<feature type="domain" description="SUF system FeS cluster assembly SufBD core" evidence="1">
    <location>
        <begin position="95"/>
        <end position="314"/>
    </location>
</feature>
<accession>A0A2M7QB93</accession>
<dbReference type="Proteomes" id="UP000230973">
    <property type="component" value="Unassembled WGS sequence"/>
</dbReference>
<dbReference type="InterPro" id="IPR055346">
    <property type="entry name" value="Fe-S_cluster_assembly_SufBD"/>
</dbReference>
<dbReference type="AlphaFoldDB" id="A0A2M7QB93"/>
<dbReference type="InterPro" id="IPR037284">
    <property type="entry name" value="SUF_FeS_clus_asmbl_SufBD_sf"/>
</dbReference>
<dbReference type="PANTHER" id="PTHR43575:SF1">
    <property type="entry name" value="PROTEIN ABCI7, CHLOROPLASTIC"/>
    <property type="match status" value="1"/>
</dbReference>
<reference evidence="3" key="1">
    <citation type="submission" date="2017-09" db="EMBL/GenBank/DDBJ databases">
        <title>Depth-based differentiation of microbial function through sediment-hosted aquifers and enrichment of novel symbionts in the deep terrestrial subsurface.</title>
        <authorList>
            <person name="Probst A.J."/>
            <person name="Ladd B."/>
            <person name="Jarett J.K."/>
            <person name="Geller-Mcgrath D.E."/>
            <person name="Sieber C.M.K."/>
            <person name="Emerson J.B."/>
            <person name="Anantharaman K."/>
            <person name="Thomas B.C."/>
            <person name="Malmstrom R."/>
            <person name="Stieglmeier M."/>
            <person name="Klingl A."/>
            <person name="Woyke T."/>
            <person name="Ryan C.M."/>
            <person name="Banfield J.F."/>
        </authorList>
    </citation>
    <scope>NUCLEOTIDE SEQUENCE [LARGE SCALE GENOMIC DNA]</scope>
</reference>
<name>A0A2M7QB93_9BACT</name>
<organism evidence="2 3">
    <name type="scientific">Candidatus Uhrbacteria bacterium CG_4_10_14_0_8_um_filter_58_22</name>
    <dbReference type="NCBI Taxonomy" id="1975029"/>
    <lineage>
        <taxon>Bacteria</taxon>
        <taxon>Candidatus Uhriibacteriota</taxon>
    </lineage>
</organism>
<gene>
    <name evidence="2" type="ORF">COY93_01690</name>
</gene>
<protein>
    <recommendedName>
        <fullName evidence="1">SUF system FeS cluster assembly SufBD core domain-containing protein</fullName>
    </recommendedName>
</protein>
<evidence type="ECO:0000313" key="2">
    <source>
        <dbReference type="EMBL" id="PIY62997.1"/>
    </source>
</evidence>
<dbReference type="SUPFAM" id="SSF101960">
    <property type="entry name" value="Stabilizer of iron transporter SufD"/>
    <property type="match status" value="1"/>
</dbReference>
<evidence type="ECO:0000259" key="1">
    <source>
        <dbReference type="Pfam" id="PF01458"/>
    </source>
</evidence>
<proteinExistence type="predicted"/>
<dbReference type="Pfam" id="PF01458">
    <property type="entry name" value="SUFBD_core"/>
    <property type="match status" value="1"/>
</dbReference>
<sequence length="344" mass="37239">MTTIIDKKCETKNCPAGDCGTCRTCRTCRTGCSNTKKALVLGWTEALRHRTVGTALASLPADLASTDGTVVFVPAGCRVEGPVRLADCGSPNGTLAVVAEAGSELTLLDTARCGCGDGPQQARLLIFVGRGATVRLTELRCLLEDQRFDGRIWASVNEDGRLKLFSGLLGGGHLNCRTEIALESRGAAVERYGLALGTENGHCEMNDTIRHFAVGTSSYIMTRSVLTDHASADWRLLTEIEPKAEECDGRQDCRTLLLSPTARAEIVPSFEIGTDDVTCSHSASIGQPDAQSLFYLESRGLPAEQARRLTALGFFRPLVERIWDDETRETVLGMIQSRLECRVN</sequence>